<accession>A0A381XWF2</accession>
<reference evidence="1" key="1">
    <citation type="submission" date="2018-05" db="EMBL/GenBank/DDBJ databases">
        <authorList>
            <person name="Lanie J.A."/>
            <person name="Ng W.-L."/>
            <person name="Kazmierczak K.M."/>
            <person name="Andrzejewski T.M."/>
            <person name="Davidsen T.M."/>
            <person name="Wayne K.J."/>
            <person name="Tettelin H."/>
            <person name="Glass J.I."/>
            <person name="Rusch D."/>
            <person name="Podicherti R."/>
            <person name="Tsui H.-C.T."/>
            <person name="Winkler M.E."/>
        </authorList>
    </citation>
    <scope>NUCLEOTIDE SEQUENCE</scope>
</reference>
<sequence length="109" mass="11573">MFAKFIVIELSPDIPAVPPRSADCGIALRLSQAHRTIVALTGALAGRAECLSHACEKHGFISFKLLKSGHQSFAGINANIKTLSFRFDLDALAVARCNATAVSPNEPTP</sequence>
<evidence type="ECO:0000313" key="1">
    <source>
        <dbReference type="EMBL" id="SVA69109.1"/>
    </source>
</evidence>
<proteinExistence type="predicted"/>
<dbReference type="EMBL" id="UINC01016628">
    <property type="protein sequence ID" value="SVA69109.1"/>
    <property type="molecule type" value="Genomic_DNA"/>
</dbReference>
<organism evidence="1">
    <name type="scientific">marine metagenome</name>
    <dbReference type="NCBI Taxonomy" id="408172"/>
    <lineage>
        <taxon>unclassified sequences</taxon>
        <taxon>metagenomes</taxon>
        <taxon>ecological metagenomes</taxon>
    </lineage>
</organism>
<name>A0A381XWF2_9ZZZZ</name>
<protein>
    <submittedName>
        <fullName evidence="1">Uncharacterized protein</fullName>
    </submittedName>
</protein>
<dbReference type="AlphaFoldDB" id="A0A381XWF2"/>
<gene>
    <name evidence="1" type="ORF">METZ01_LOCUS121963</name>
</gene>